<evidence type="ECO:0000313" key="14">
    <source>
        <dbReference type="EMBL" id="KAK8589580.1"/>
    </source>
</evidence>
<dbReference type="SUPFAM" id="SSF56112">
    <property type="entry name" value="Protein kinase-like (PK-like)"/>
    <property type="match status" value="1"/>
</dbReference>
<evidence type="ECO:0000256" key="6">
    <source>
        <dbReference type="ARBA" id="ARBA00022741"/>
    </source>
</evidence>
<accession>A0ABR2FZA2</accession>
<gene>
    <name evidence="14" type="ORF">V6N12_023974</name>
</gene>
<dbReference type="Proteomes" id="UP001472677">
    <property type="component" value="Unassembled WGS sequence"/>
</dbReference>
<dbReference type="InterPro" id="IPR001245">
    <property type="entry name" value="Ser-Thr/Tyr_kinase_cat_dom"/>
</dbReference>
<dbReference type="PROSITE" id="PS50011">
    <property type="entry name" value="PROTEIN_KINASE_DOM"/>
    <property type="match status" value="1"/>
</dbReference>
<protein>
    <recommendedName>
        <fullName evidence="13">Protein kinase domain-containing protein</fullName>
    </recommendedName>
</protein>
<dbReference type="InterPro" id="IPR017441">
    <property type="entry name" value="Protein_kinase_ATP_BS"/>
</dbReference>
<evidence type="ECO:0000256" key="2">
    <source>
        <dbReference type="ARBA" id="ARBA00022527"/>
    </source>
</evidence>
<feature type="binding site" evidence="12">
    <location>
        <position position="565"/>
    </location>
    <ligand>
        <name>ATP</name>
        <dbReference type="ChEBI" id="CHEBI:30616"/>
    </ligand>
</feature>
<dbReference type="EMBL" id="JBBPBM010000004">
    <property type="protein sequence ID" value="KAK8589580.1"/>
    <property type="molecule type" value="Genomic_DNA"/>
</dbReference>
<evidence type="ECO:0000256" key="8">
    <source>
        <dbReference type="ARBA" id="ARBA00022840"/>
    </source>
</evidence>
<evidence type="ECO:0000256" key="11">
    <source>
        <dbReference type="ARBA" id="ARBA00023180"/>
    </source>
</evidence>
<keyword evidence="10" id="KW-0472">Membrane</keyword>
<dbReference type="Gene3D" id="1.10.510.10">
    <property type="entry name" value="Transferase(Phosphotransferase) domain 1"/>
    <property type="match status" value="1"/>
</dbReference>
<sequence length="875" mass="97885">METAIQSPLWTLSLLETHQILKQLDIQSNKENQHVYLIRIKSSTMFEKSKNTTRTPMPSKFGMLVSFCSLLFVTHTISVKAASSYQPTDIRTLDCSSIDRSNISSFPAPETKLQPCVYKKQITYAFPVSPGPKFIRLYFKPFSYSGFNVSKALFSVSAAQFTLLKTSTDSYAKCRSDDGYTVKEFCINVDDQVLNVTFTPSPDVSDAYAFVNKIEVFSMPSYLYIREVVSLPLIGQTPSPYVIRNSTALEMMYRLNVGGDLIPEQDDTGMLRRWIPDASFLTTDESNMDLYATYGYYKYLMPTRILSSDVQIKRSSTMQAYVAPDQVYASARTADDESNQNGATWLLPVDSGFYYLVRLHFCEISNKIKGAGQRVFHVYMKDQTAEDQADIFNWTHGTGVPVYRDYIVKFSEYTTRRTNLSLSIQNSNGSIKTSKPAILNGVEIFKLSDSNNSLAGPFSFEMVNYSSPSTKDGGNYLALEISGRTVISSLVLATLLQLVATCWRRLRKTLIQSHSQSSDDFRSFSFHEIKLATNNFSAALLLGAGGYGNVYKGSINGGTNIVAIKRAKPGSRQGLNEFQTEILLLSQLRHCHLVSLIGCCKERKEMILVYDYMANGTLRDHLYKTKNPPLPWTRRLRICIGAARGLHYLHTSSKHSIIHRDVKSTNILLDQNWVAKVSDFGLSKIGPNMLTQSNTHVSTVVKGSFGYLDPEYYKRQKLTEKSDVYSFGVVLFEVLCARPAVLQGIENIEEEQEKINLAEWVLHCYKSGRLDEIIDPYLQGKVDPTCLTTFTDIARKCLCDKGSERPTMGEVLWNLEQAWLQQEESAGLQDNGIGNCGTVANELSVIIDVGGVPLDGGSDPTPGVDFSEIIAPTGR</sequence>
<organism evidence="14 15">
    <name type="scientific">Hibiscus sabdariffa</name>
    <name type="common">roselle</name>
    <dbReference type="NCBI Taxonomy" id="183260"/>
    <lineage>
        <taxon>Eukaryota</taxon>
        <taxon>Viridiplantae</taxon>
        <taxon>Streptophyta</taxon>
        <taxon>Embryophyta</taxon>
        <taxon>Tracheophyta</taxon>
        <taxon>Spermatophyta</taxon>
        <taxon>Magnoliopsida</taxon>
        <taxon>eudicotyledons</taxon>
        <taxon>Gunneridae</taxon>
        <taxon>Pentapetalae</taxon>
        <taxon>rosids</taxon>
        <taxon>malvids</taxon>
        <taxon>Malvales</taxon>
        <taxon>Malvaceae</taxon>
        <taxon>Malvoideae</taxon>
        <taxon>Hibiscus</taxon>
    </lineage>
</organism>
<dbReference type="SMART" id="SM00220">
    <property type="entry name" value="S_TKc"/>
    <property type="match status" value="1"/>
</dbReference>
<keyword evidence="9" id="KW-1133">Transmembrane helix</keyword>
<evidence type="ECO:0000259" key="13">
    <source>
        <dbReference type="PROSITE" id="PS50011"/>
    </source>
</evidence>
<dbReference type="Gene3D" id="3.30.200.20">
    <property type="entry name" value="Phosphorylase Kinase, domain 1"/>
    <property type="match status" value="1"/>
</dbReference>
<dbReference type="PANTHER" id="PTHR34590:SF15">
    <property type="entry name" value="PROTEIN KINASE DOMAIN-CONTAINING PROTEIN"/>
    <property type="match status" value="1"/>
</dbReference>
<proteinExistence type="predicted"/>
<dbReference type="InterPro" id="IPR008271">
    <property type="entry name" value="Ser/Thr_kinase_AS"/>
</dbReference>
<keyword evidence="4" id="KW-0812">Transmembrane</keyword>
<reference evidence="14 15" key="1">
    <citation type="journal article" date="2024" name="G3 (Bethesda)">
        <title>Genome assembly of Hibiscus sabdariffa L. provides insights into metabolisms of medicinal natural products.</title>
        <authorList>
            <person name="Kim T."/>
        </authorList>
    </citation>
    <scope>NUCLEOTIDE SEQUENCE [LARGE SCALE GENOMIC DNA]</scope>
    <source>
        <strain evidence="14">TK-2024</strain>
        <tissue evidence="14">Old leaves</tissue>
    </source>
</reference>
<name>A0ABR2FZA2_9ROSI</name>
<evidence type="ECO:0000313" key="15">
    <source>
        <dbReference type="Proteomes" id="UP001472677"/>
    </source>
</evidence>
<keyword evidence="8 12" id="KW-0067">ATP-binding</keyword>
<evidence type="ECO:0000256" key="1">
    <source>
        <dbReference type="ARBA" id="ARBA00004479"/>
    </source>
</evidence>
<evidence type="ECO:0000256" key="10">
    <source>
        <dbReference type="ARBA" id="ARBA00023136"/>
    </source>
</evidence>
<dbReference type="InterPro" id="IPR045272">
    <property type="entry name" value="ANXUR1/2-like"/>
</dbReference>
<dbReference type="InterPro" id="IPR000719">
    <property type="entry name" value="Prot_kinase_dom"/>
</dbReference>
<dbReference type="CDD" id="cd14066">
    <property type="entry name" value="STKc_IRAK"/>
    <property type="match status" value="1"/>
</dbReference>
<evidence type="ECO:0000256" key="12">
    <source>
        <dbReference type="PROSITE-ProRule" id="PRU10141"/>
    </source>
</evidence>
<keyword evidence="2" id="KW-0723">Serine/threonine-protein kinase</keyword>
<dbReference type="PROSITE" id="PS00107">
    <property type="entry name" value="PROTEIN_KINASE_ATP"/>
    <property type="match status" value="1"/>
</dbReference>
<keyword evidence="15" id="KW-1185">Reference proteome</keyword>
<evidence type="ECO:0000256" key="9">
    <source>
        <dbReference type="ARBA" id="ARBA00022989"/>
    </source>
</evidence>
<keyword evidence="3" id="KW-0808">Transferase</keyword>
<dbReference type="InterPro" id="IPR024788">
    <property type="entry name" value="Malectin-like_Carb-bd_dom"/>
</dbReference>
<comment type="caution">
    <text evidence="14">The sequence shown here is derived from an EMBL/GenBank/DDBJ whole genome shotgun (WGS) entry which is preliminary data.</text>
</comment>
<dbReference type="PANTHER" id="PTHR34590">
    <property type="entry name" value="OS03G0124300 PROTEIN-RELATED"/>
    <property type="match status" value="1"/>
</dbReference>
<evidence type="ECO:0000256" key="3">
    <source>
        <dbReference type="ARBA" id="ARBA00022679"/>
    </source>
</evidence>
<keyword evidence="7" id="KW-0418">Kinase</keyword>
<evidence type="ECO:0000256" key="5">
    <source>
        <dbReference type="ARBA" id="ARBA00022729"/>
    </source>
</evidence>
<dbReference type="Pfam" id="PF07714">
    <property type="entry name" value="PK_Tyr_Ser-Thr"/>
    <property type="match status" value="1"/>
</dbReference>
<feature type="domain" description="Protein kinase" evidence="13">
    <location>
        <begin position="536"/>
        <end position="820"/>
    </location>
</feature>
<evidence type="ECO:0000256" key="4">
    <source>
        <dbReference type="ARBA" id="ARBA00022692"/>
    </source>
</evidence>
<dbReference type="Gene3D" id="2.60.120.430">
    <property type="entry name" value="Galactose-binding lectin"/>
    <property type="match status" value="2"/>
</dbReference>
<keyword evidence="5" id="KW-0732">Signal</keyword>
<evidence type="ECO:0000256" key="7">
    <source>
        <dbReference type="ARBA" id="ARBA00022777"/>
    </source>
</evidence>
<keyword evidence="11" id="KW-0325">Glycoprotein</keyword>
<dbReference type="PROSITE" id="PS00108">
    <property type="entry name" value="PROTEIN_KINASE_ST"/>
    <property type="match status" value="1"/>
</dbReference>
<dbReference type="Pfam" id="PF12819">
    <property type="entry name" value="Malectin_like"/>
    <property type="match status" value="1"/>
</dbReference>
<comment type="subcellular location">
    <subcellularLocation>
        <location evidence="1">Membrane</location>
        <topology evidence="1">Single-pass type I membrane protein</topology>
    </subcellularLocation>
</comment>
<dbReference type="InterPro" id="IPR011009">
    <property type="entry name" value="Kinase-like_dom_sf"/>
</dbReference>
<keyword evidence="6 12" id="KW-0547">Nucleotide-binding</keyword>